<sequence length="626" mass="69306">MEEEDEGMRAFFPTSFGKKTKSQTPIDSIHKATRRPSNQPSSSSSSTNINNNNTPFPSLSSNSWLNSFQNNPKPPPPPTTTTTNDDDMIIGPPRPPAASVEDDDDDDEAVIGPPRPPVDSDEEEEEEVSDGEEENRHRIPLSNEIVLKGHTKVVSALAIDHSGSRVLSGSYDYTLRMYDFQGMNARLESFRQLEPSEGHQVRSISWSPSADRFLCVTGSAQAKIYDRDGLTLGEFIKGDMYIRDLKNTKGHITGLTCGEWHPKTKETILTSSEDGSLRIWDVNDFTSQKQVIKPKLARPGRVPVTTCAWDREGKSVAGGIGDGSIQIWSIKPGWGSRPDIYVANGHSDEITGLKFSSDGRILLSRSFDGSLKVWDLRQMKTSLKSFEDLPNHYAQTNVAFSPDEQLILTGTSVERDSTTGGLLCLFDRQKLEVVSKVGISPTCSVVQCAWHPKLNQIFATAGDKHQGGTHILYDPTLSTRGALVCVARAPRKKSIDDFQAEPVIHNPHALPLFRDQPSRKRQREKILKDPLKSHKPEAPMNGPGFGGRVGVTKGSLLTQYLLKQGGLIKETWMDEDPREAILKYADVAEKDPKFIAPAYADTQPKPLFAKSDSEDEEDKYPLLKPL</sequence>
<dbReference type="InterPro" id="IPR036322">
    <property type="entry name" value="WD40_repeat_dom_sf"/>
</dbReference>
<dbReference type="Gene3D" id="2.130.10.10">
    <property type="entry name" value="YVTN repeat-like/Quinoprotein amine dehydrogenase"/>
    <property type="match status" value="2"/>
</dbReference>
<dbReference type="EMBL" id="JAMZMK010007194">
    <property type="protein sequence ID" value="KAI7745595.1"/>
    <property type="molecule type" value="Genomic_DNA"/>
</dbReference>
<dbReference type="PANTHER" id="PTHR16017">
    <property type="entry name" value="GASTRULATION DEFECTIVE PROTEIN 1-RELATED"/>
    <property type="match status" value="1"/>
</dbReference>
<accession>A0AAD5CS34</accession>
<dbReference type="InterPro" id="IPR001680">
    <property type="entry name" value="WD40_rpt"/>
</dbReference>
<name>A0AAD5CS34_AMBAR</name>
<dbReference type="InterPro" id="IPR019775">
    <property type="entry name" value="WD40_repeat_CS"/>
</dbReference>
<feature type="compositionally biased region" description="Basic and acidic residues" evidence="4">
    <location>
        <begin position="524"/>
        <end position="537"/>
    </location>
</feature>
<dbReference type="InterPro" id="IPR020472">
    <property type="entry name" value="WD40_PAC1"/>
</dbReference>
<dbReference type="SMART" id="SM00320">
    <property type="entry name" value="WD40"/>
    <property type="match status" value="5"/>
</dbReference>
<feature type="compositionally biased region" description="Acidic residues" evidence="4">
    <location>
        <begin position="119"/>
        <end position="133"/>
    </location>
</feature>
<feature type="repeat" description="WD" evidence="3">
    <location>
        <begin position="343"/>
        <end position="384"/>
    </location>
</feature>
<evidence type="ECO:0008006" key="7">
    <source>
        <dbReference type="Google" id="ProtNLM"/>
    </source>
</evidence>
<keyword evidence="2" id="KW-0677">Repeat</keyword>
<dbReference type="PROSITE" id="PS00678">
    <property type="entry name" value="WD_REPEATS_1"/>
    <property type="match status" value="1"/>
</dbReference>
<dbReference type="SUPFAM" id="SSF50978">
    <property type="entry name" value="WD40 repeat-like"/>
    <property type="match status" value="1"/>
</dbReference>
<feature type="region of interest" description="Disordered" evidence="4">
    <location>
        <begin position="516"/>
        <end position="544"/>
    </location>
</feature>
<comment type="caution">
    <text evidence="5">The sequence shown here is derived from an EMBL/GenBank/DDBJ whole genome shotgun (WGS) entry which is preliminary data.</text>
</comment>
<organism evidence="5 6">
    <name type="scientific">Ambrosia artemisiifolia</name>
    <name type="common">Common ragweed</name>
    <dbReference type="NCBI Taxonomy" id="4212"/>
    <lineage>
        <taxon>Eukaryota</taxon>
        <taxon>Viridiplantae</taxon>
        <taxon>Streptophyta</taxon>
        <taxon>Embryophyta</taxon>
        <taxon>Tracheophyta</taxon>
        <taxon>Spermatophyta</taxon>
        <taxon>Magnoliopsida</taxon>
        <taxon>eudicotyledons</taxon>
        <taxon>Gunneridae</taxon>
        <taxon>Pentapetalae</taxon>
        <taxon>asterids</taxon>
        <taxon>campanulids</taxon>
        <taxon>Asterales</taxon>
        <taxon>Asteraceae</taxon>
        <taxon>Asteroideae</taxon>
        <taxon>Heliantheae alliance</taxon>
        <taxon>Heliantheae</taxon>
        <taxon>Ambrosia</taxon>
    </lineage>
</organism>
<keyword evidence="1 3" id="KW-0853">WD repeat</keyword>
<dbReference type="AlphaFoldDB" id="A0AAD5CS34"/>
<dbReference type="InterPro" id="IPR015943">
    <property type="entry name" value="WD40/YVTN_repeat-like_dom_sf"/>
</dbReference>
<dbReference type="GO" id="GO:0035861">
    <property type="term" value="C:site of double-strand break"/>
    <property type="evidence" value="ECO:0007669"/>
    <property type="project" value="TreeGrafter"/>
</dbReference>
<feature type="region of interest" description="Disordered" evidence="4">
    <location>
        <begin position="1"/>
        <end position="141"/>
    </location>
</feature>
<dbReference type="PANTHER" id="PTHR16017:SF0">
    <property type="entry name" value="WD REPEAT-CONTAINING PROTEIN 70"/>
    <property type="match status" value="1"/>
</dbReference>
<dbReference type="InterPro" id="IPR051858">
    <property type="entry name" value="WD_repeat_GAD-1"/>
</dbReference>
<evidence type="ECO:0000313" key="5">
    <source>
        <dbReference type="EMBL" id="KAI7745595.1"/>
    </source>
</evidence>
<dbReference type="FunFam" id="2.130.10.10:FF:000245">
    <property type="entry name" value="WD repeat-containing protein 70"/>
    <property type="match status" value="1"/>
</dbReference>
<feature type="compositionally biased region" description="Low complexity" evidence="4">
    <location>
        <begin position="36"/>
        <end position="58"/>
    </location>
</feature>
<dbReference type="PROSITE" id="PS50082">
    <property type="entry name" value="WD_REPEATS_2"/>
    <property type="match status" value="3"/>
</dbReference>
<dbReference type="CDD" id="cd00200">
    <property type="entry name" value="WD40"/>
    <property type="match status" value="1"/>
</dbReference>
<feature type="repeat" description="WD" evidence="3">
    <location>
        <begin position="248"/>
        <end position="290"/>
    </location>
</feature>
<protein>
    <recommendedName>
        <fullName evidence="7">WD repeat-containing protein 70</fullName>
    </recommendedName>
</protein>
<evidence type="ECO:0000256" key="2">
    <source>
        <dbReference type="ARBA" id="ARBA00022737"/>
    </source>
</evidence>
<keyword evidence="6" id="KW-1185">Reference proteome</keyword>
<dbReference type="PROSITE" id="PS50294">
    <property type="entry name" value="WD_REPEATS_REGION"/>
    <property type="match status" value="3"/>
</dbReference>
<dbReference type="Proteomes" id="UP001206925">
    <property type="component" value="Unassembled WGS sequence"/>
</dbReference>
<dbReference type="FunFam" id="2.130.10.10:FF:000469">
    <property type="entry name" value="Nucleotide binding protein"/>
    <property type="match status" value="1"/>
</dbReference>
<evidence type="ECO:0000256" key="4">
    <source>
        <dbReference type="SAM" id="MobiDB-lite"/>
    </source>
</evidence>
<proteinExistence type="predicted"/>
<gene>
    <name evidence="5" type="ORF">M8C21_010532</name>
</gene>
<evidence type="ECO:0000256" key="3">
    <source>
        <dbReference type="PROSITE-ProRule" id="PRU00221"/>
    </source>
</evidence>
<feature type="compositionally biased region" description="Polar residues" evidence="4">
    <location>
        <begin position="59"/>
        <end position="71"/>
    </location>
</feature>
<reference evidence="5" key="1">
    <citation type="submission" date="2022-06" db="EMBL/GenBank/DDBJ databases">
        <title>Uncovering the hologenomic basis of an extraordinary plant invasion.</title>
        <authorList>
            <person name="Bieker V.C."/>
            <person name="Martin M.D."/>
            <person name="Gilbert T."/>
            <person name="Hodgins K."/>
            <person name="Battlay P."/>
            <person name="Petersen B."/>
            <person name="Wilson J."/>
        </authorList>
    </citation>
    <scope>NUCLEOTIDE SEQUENCE</scope>
    <source>
        <strain evidence="5">AA19_3_7</strain>
        <tissue evidence="5">Leaf</tissue>
    </source>
</reference>
<dbReference type="Pfam" id="PF00400">
    <property type="entry name" value="WD40"/>
    <property type="match status" value="4"/>
</dbReference>
<dbReference type="GO" id="GO:0005634">
    <property type="term" value="C:nucleus"/>
    <property type="evidence" value="ECO:0007669"/>
    <property type="project" value="TreeGrafter"/>
</dbReference>
<dbReference type="PRINTS" id="PR00320">
    <property type="entry name" value="GPROTEINBRPT"/>
</dbReference>
<evidence type="ECO:0000313" key="6">
    <source>
        <dbReference type="Proteomes" id="UP001206925"/>
    </source>
</evidence>
<feature type="repeat" description="WD" evidence="3">
    <location>
        <begin position="147"/>
        <end position="188"/>
    </location>
</feature>
<feature type="compositionally biased region" description="Acidic residues" evidence="4">
    <location>
        <begin position="100"/>
        <end position="109"/>
    </location>
</feature>
<feature type="region of interest" description="Disordered" evidence="4">
    <location>
        <begin position="604"/>
        <end position="626"/>
    </location>
</feature>
<evidence type="ECO:0000256" key="1">
    <source>
        <dbReference type="ARBA" id="ARBA00022574"/>
    </source>
</evidence>